<keyword evidence="2" id="KW-0808">Transferase</keyword>
<comment type="similarity">
    <text evidence="1">Belongs to the sulfotransferase 1 family.</text>
</comment>
<dbReference type="InterPro" id="IPR000863">
    <property type="entry name" value="Sulfotransferase_dom"/>
</dbReference>
<comment type="caution">
    <text evidence="4">The sequence shown here is derived from an EMBL/GenBank/DDBJ whole genome shotgun (WGS) entry which is preliminary data.</text>
</comment>
<reference evidence="4 5" key="1">
    <citation type="journal article" date="2016" name="Nat. Commun.">
        <title>Extremotolerant tardigrade genome and improved radiotolerance of human cultured cells by tardigrade-unique protein.</title>
        <authorList>
            <person name="Hashimoto T."/>
            <person name="Horikawa D.D."/>
            <person name="Saito Y."/>
            <person name="Kuwahara H."/>
            <person name="Kozuka-Hata H."/>
            <person name="Shin-I T."/>
            <person name="Minakuchi Y."/>
            <person name="Ohishi K."/>
            <person name="Motoyama A."/>
            <person name="Aizu T."/>
            <person name="Enomoto A."/>
            <person name="Kondo K."/>
            <person name="Tanaka S."/>
            <person name="Hara Y."/>
            <person name="Koshikawa S."/>
            <person name="Sagara H."/>
            <person name="Miura T."/>
            <person name="Yokobori S."/>
            <person name="Miyagawa K."/>
            <person name="Suzuki Y."/>
            <person name="Kubo T."/>
            <person name="Oyama M."/>
            <person name="Kohara Y."/>
            <person name="Fujiyama A."/>
            <person name="Arakawa K."/>
            <person name="Katayama T."/>
            <person name="Toyoda A."/>
            <person name="Kunieda T."/>
        </authorList>
    </citation>
    <scope>NUCLEOTIDE SEQUENCE [LARGE SCALE GENOMIC DNA]</scope>
    <source>
        <strain evidence="4 5">YOKOZUNA-1</strain>
    </source>
</reference>
<dbReference type="InterPro" id="IPR027417">
    <property type="entry name" value="P-loop_NTPase"/>
</dbReference>
<proteinExistence type="inferred from homology"/>
<dbReference type="Proteomes" id="UP000186922">
    <property type="component" value="Unassembled WGS sequence"/>
</dbReference>
<dbReference type="OrthoDB" id="205623at2759"/>
<keyword evidence="5" id="KW-1185">Reference proteome</keyword>
<sequence>MQAIVTLIVNNGNPECLHNGLLEDKWPYLESGKRNQTGRHLDSALTMPRPRTLKTHLPWQALPESAHSAKTRVIYVARNPKDTLVSMYFFVKAHRVLDFRGDLDDFVKLFVKDDCVYCPYFDNVAGYWKRRSEPNVFFTTYEKLQTDPVVEVKKVAIFLQRPISQEEATMIARYTTFDSMKDNDFVNYSHTHRNGIIDFNIAPFFRSGKIGTWKRNITVEQNEIIDKWIAENMAREDLQGLEFQYR</sequence>
<dbReference type="EMBL" id="BDGG01000002">
    <property type="protein sequence ID" value="GAU92611.1"/>
    <property type="molecule type" value="Genomic_DNA"/>
</dbReference>
<dbReference type="AlphaFoldDB" id="A0A1D1UT13"/>
<evidence type="ECO:0000259" key="3">
    <source>
        <dbReference type="Pfam" id="PF00685"/>
    </source>
</evidence>
<organism evidence="4 5">
    <name type="scientific">Ramazzottius varieornatus</name>
    <name type="common">Water bear</name>
    <name type="synonym">Tardigrade</name>
    <dbReference type="NCBI Taxonomy" id="947166"/>
    <lineage>
        <taxon>Eukaryota</taxon>
        <taxon>Metazoa</taxon>
        <taxon>Ecdysozoa</taxon>
        <taxon>Tardigrada</taxon>
        <taxon>Eutardigrada</taxon>
        <taxon>Parachela</taxon>
        <taxon>Hypsibioidea</taxon>
        <taxon>Ramazzottiidae</taxon>
        <taxon>Ramazzottius</taxon>
    </lineage>
</organism>
<dbReference type="PANTHER" id="PTHR11783">
    <property type="entry name" value="SULFOTRANSFERASE SULT"/>
    <property type="match status" value="1"/>
</dbReference>
<dbReference type="Pfam" id="PF00685">
    <property type="entry name" value="Sulfotransfer_1"/>
    <property type="match status" value="1"/>
</dbReference>
<dbReference type="Gene3D" id="3.40.50.300">
    <property type="entry name" value="P-loop containing nucleotide triphosphate hydrolases"/>
    <property type="match status" value="1"/>
</dbReference>
<dbReference type="STRING" id="947166.A0A1D1UT13"/>
<evidence type="ECO:0000256" key="1">
    <source>
        <dbReference type="ARBA" id="ARBA00005771"/>
    </source>
</evidence>
<evidence type="ECO:0000256" key="2">
    <source>
        <dbReference type="ARBA" id="ARBA00022679"/>
    </source>
</evidence>
<feature type="domain" description="Sulfotransferase" evidence="3">
    <location>
        <begin position="1"/>
        <end position="235"/>
    </location>
</feature>
<dbReference type="SUPFAM" id="SSF52540">
    <property type="entry name" value="P-loop containing nucleoside triphosphate hydrolases"/>
    <property type="match status" value="1"/>
</dbReference>
<evidence type="ECO:0000313" key="5">
    <source>
        <dbReference type="Proteomes" id="UP000186922"/>
    </source>
</evidence>
<gene>
    <name evidence="4" type="primary">RvY_04667-1</name>
    <name evidence="4" type="synonym">RvY_04667.1</name>
    <name evidence="4" type="ORF">RvY_04667</name>
</gene>
<name>A0A1D1UT13_RAMVA</name>
<accession>A0A1D1UT13</accession>
<dbReference type="GO" id="GO:0008146">
    <property type="term" value="F:sulfotransferase activity"/>
    <property type="evidence" value="ECO:0007669"/>
    <property type="project" value="InterPro"/>
</dbReference>
<protein>
    <recommendedName>
        <fullName evidence="3">Sulfotransferase domain-containing protein</fullName>
    </recommendedName>
</protein>
<evidence type="ECO:0000313" key="4">
    <source>
        <dbReference type="EMBL" id="GAU92611.1"/>
    </source>
</evidence>